<name>A0A7G7YQ57_9CORY</name>
<sequence>MFINLDPSSPIPIFQQIHDRIVEGIAHGDLQHGDKLNPVRRVAAVFGINPATVQKAYDLLRSEGIIVTEKRTGSTVHLATSPTEAQRDQLRDDLARETTRACLQGFSADEIRSQLEDILADTSAVTARQS</sequence>
<dbReference type="RefSeq" id="WP_186276830.1">
    <property type="nucleotide sequence ID" value="NZ_CP046883.1"/>
</dbReference>
<keyword evidence="3" id="KW-0804">Transcription</keyword>
<feature type="domain" description="HTH gntR-type" evidence="4">
    <location>
        <begin position="11"/>
        <end position="79"/>
    </location>
</feature>
<proteinExistence type="predicted"/>
<dbReference type="SMART" id="SM00345">
    <property type="entry name" value="HTH_GNTR"/>
    <property type="match status" value="1"/>
</dbReference>
<dbReference type="InterPro" id="IPR036390">
    <property type="entry name" value="WH_DNA-bd_sf"/>
</dbReference>
<dbReference type="GO" id="GO:0003677">
    <property type="term" value="F:DNA binding"/>
    <property type="evidence" value="ECO:0007669"/>
    <property type="project" value="UniProtKB-KW"/>
</dbReference>
<dbReference type="Gene3D" id="1.10.10.10">
    <property type="entry name" value="Winged helix-like DNA-binding domain superfamily/Winged helix DNA-binding domain"/>
    <property type="match status" value="1"/>
</dbReference>
<accession>A0A7G7YQ57</accession>
<reference evidence="5 6" key="1">
    <citation type="submission" date="2019-12" db="EMBL/GenBank/DDBJ databases">
        <title>Corynebacterium sp. nov., isolated from feces of the Anser Albifrons in China.</title>
        <authorList>
            <person name="Liu Q."/>
        </authorList>
    </citation>
    <scope>NUCLEOTIDE SEQUENCE [LARGE SCALE GENOMIC DNA]</scope>
    <source>
        <strain evidence="5 6">23H37-10</strain>
    </source>
</reference>
<evidence type="ECO:0000256" key="2">
    <source>
        <dbReference type="ARBA" id="ARBA00023125"/>
    </source>
</evidence>
<dbReference type="CDD" id="cd07377">
    <property type="entry name" value="WHTH_GntR"/>
    <property type="match status" value="1"/>
</dbReference>
<keyword evidence="1" id="KW-0805">Transcription regulation</keyword>
<gene>
    <name evidence="5" type="ORF">GP473_08110</name>
</gene>
<evidence type="ECO:0000259" key="4">
    <source>
        <dbReference type="PROSITE" id="PS50949"/>
    </source>
</evidence>
<dbReference type="KEGG" id="cans:GP473_08110"/>
<evidence type="ECO:0000256" key="3">
    <source>
        <dbReference type="ARBA" id="ARBA00023163"/>
    </source>
</evidence>
<dbReference type="AlphaFoldDB" id="A0A7G7YQ57"/>
<dbReference type="PANTHER" id="PTHR38445">
    <property type="entry name" value="HTH-TYPE TRANSCRIPTIONAL REPRESSOR YTRA"/>
    <property type="match status" value="1"/>
</dbReference>
<evidence type="ECO:0000313" key="6">
    <source>
        <dbReference type="Proteomes" id="UP000515275"/>
    </source>
</evidence>
<protein>
    <submittedName>
        <fullName evidence="5">GntR family transcriptional regulator</fullName>
    </submittedName>
</protein>
<keyword evidence="2" id="KW-0238">DNA-binding</keyword>
<dbReference type="GO" id="GO:0003700">
    <property type="term" value="F:DNA-binding transcription factor activity"/>
    <property type="evidence" value="ECO:0007669"/>
    <property type="project" value="InterPro"/>
</dbReference>
<dbReference type="InterPro" id="IPR036388">
    <property type="entry name" value="WH-like_DNA-bd_sf"/>
</dbReference>
<dbReference type="SUPFAM" id="SSF46785">
    <property type="entry name" value="Winged helix' DNA-binding domain"/>
    <property type="match status" value="1"/>
</dbReference>
<evidence type="ECO:0000313" key="5">
    <source>
        <dbReference type="EMBL" id="QNH96627.1"/>
    </source>
</evidence>
<keyword evidence="6" id="KW-1185">Reference proteome</keyword>
<dbReference type="Proteomes" id="UP000515275">
    <property type="component" value="Chromosome"/>
</dbReference>
<evidence type="ECO:0000256" key="1">
    <source>
        <dbReference type="ARBA" id="ARBA00023015"/>
    </source>
</evidence>
<dbReference type="InterPro" id="IPR000524">
    <property type="entry name" value="Tscrpt_reg_HTH_GntR"/>
</dbReference>
<dbReference type="PROSITE" id="PS50949">
    <property type="entry name" value="HTH_GNTR"/>
    <property type="match status" value="1"/>
</dbReference>
<organism evidence="5 6">
    <name type="scientific">Corynebacterium anserum</name>
    <dbReference type="NCBI Taxonomy" id="2684406"/>
    <lineage>
        <taxon>Bacteria</taxon>
        <taxon>Bacillati</taxon>
        <taxon>Actinomycetota</taxon>
        <taxon>Actinomycetes</taxon>
        <taxon>Mycobacteriales</taxon>
        <taxon>Corynebacteriaceae</taxon>
        <taxon>Corynebacterium</taxon>
    </lineage>
</organism>
<dbReference type="PANTHER" id="PTHR38445:SF9">
    <property type="entry name" value="HTH-TYPE TRANSCRIPTIONAL REPRESSOR YTRA"/>
    <property type="match status" value="1"/>
</dbReference>
<dbReference type="Pfam" id="PF00392">
    <property type="entry name" value="GntR"/>
    <property type="match status" value="1"/>
</dbReference>
<dbReference type="EMBL" id="CP046883">
    <property type="protein sequence ID" value="QNH96627.1"/>
    <property type="molecule type" value="Genomic_DNA"/>
</dbReference>